<accession>A0AA85FDN5</accession>
<evidence type="ECO:0000313" key="5">
    <source>
        <dbReference type="Proteomes" id="UP000050792"/>
    </source>
</evidence>
<evidence type="ECO:0000256" key="3">
    <source>
        <dbReference type="SAM" id="MobiDB-lite"/>
    </source>
</evidence>
<name>A0AA85FDN5_9TREM</name>
<dbReference type="CDD" id="cd00155">
    <property type="entry name" value="RasGEF"/>
    <property type="match status" value="1"/>
</dbReference>
<dbReference type="GO" id="GO:0005085">
    <property type="term" value="F:guanyl-nucleotide exchange factor activity"/>
    <property type="evidence" value="ECO:0007669"/>
    <property type="project" value="UniProtKB-KW"/>
</dbReference>
<proteinExistence type="predicted"/>
<dbReference type="GO" id="GO:0005886">
    <property type="term" value="C:plasma membrane"/>
    <property type="evidence" value="ECO:0007669"/>
    <property type="project" value="TreeGrafter"/>
</dbReference>
<evidence type="ECO:0000313" key="6">
    <source>
        <dbReference type="WBParaSite" id="SRDH1_45040.1"/>
    </source>
</evidence>
<evidence type="ECO:0000259" key="4">
    <source>
        <dbReference type="PROSITE" id="PS50009"/>
    </source>
</evidence>
<feature type="region of interest" description="Disordered" evidence="3">
    <location>
        <begin position="444"/>
        <end position="481"/>
    </location>
</feature>
<protein>
    <recommendedName>
        <fullName evidence="4">Ras-GEF domain-containing protein</fullName>
    </recommendedName>
</protein>
<dbReference type="Gene3D" id="1.10.840.10">
    <property type="entry name" value="Ras guanine-nucleotide exchange factors catalytic domain"/>
    <property type="match status" value="1"/>
</dbReference>
<feature type="compositionally biased region" description="Low complexity" evidence="3">
    <location>
        <begin position="444"/>
        <end position="457"/>
    </location>
</feature>
<dbReference type="WBParaSite" id="SRDH1_45040.1">
    <property type="protein sequence ID" value="SRDH1_45040.1"/>
    <property type="gene ID" value="SRDH1_45040"/>
</dbReference>
<dbReference type="Pfam" id="PF00617">
    <property type="entry name" value="RasGEF"/>
    <property type="match status" value="1"/>
</dbReference>
<feature type="region of interest" description="Disordered" evidence="3">
    <location>
        <begin position="374"/>
        <end position="393"/>
    </location>
</feature>
<dbReference type="Proteomes" id="UP000050792">
    <property type="component" value="Unassembled WGS sequence"/>
</dbReference>
<dbReference type="PANTHER" id="PTHR23113:SF368">
    <property type="entry name" value="CELL DIVISION CONTROL PROTEIN 25"/>
    <property type="match status" value="1"/>
</dbReference>
<dbReference type="SUPFAM" id="SSF48366">
    <property type="entry name" value="Ras GEF"/>
    <property type="match status" value="1"/>
</dbReference>
<reference evidence="6" key="2">
    <citation type="submission" date="2023-11" db="UniProtKB">
        <authorList>
            <consortium name="WormBaseParasite"/>
        </authorList>
    </citation>
    <scope>IDENTIFICATION</scope>
</reference>
<evidence type="ECO:0000256" key="2">
    <source>
        <dbReference type="PROSITE-ProRule" id="PRU00168"/>
    </source>
</evidence>
<feature type="compositionally biased region" description="Polar residues" evidence="3">
    <location>
        <begin position="383"/>
        <end position="393"/>
    </location>
</feature>
<dbReference type="InterPro" id="IPR001895">
    <property type="entry name" value="RASGEF_cat_dom"/>
</dbReference>
<feature type="domain" description="Ras-GEF" evidence="4">
    <location>
        <begin position="137"/>
        <end position="378"/>
    </location>
</feature>
<dbReference type="InterPro" id="IPR023578">
    <property type="entry name" value="Ras_GEF_dom_sf"/>
</dbReference>
<keyword evidence="1 2" id="KW-0344">Guanine-nucleotide releasing factor</keyword>
<feature type="region of interest" description="Disordered" evidence="3">
    <location>
        <begin position="520"/>
        <end position="596"/>
    </location>
</feature>
<dbReference type="InterPro" id="IPR036964">
    <property type="entry name" value="RASGEF_cat_dom_sf"/>
</dbReference>
<sequence>MDFLTPDKVVGTYDLRSDVKNTSTIPPGYVPPLIQGLSLEDSVQSTSWSTSKHKPHTLYLGINHGYNDTSSLDSIFSQSNTLNQNVITTTTAKTISNDKSSHRNKSSTVPNVMKIVRKSYDTLDVGRNRYEKHLKADPELIAQQITLIELEYFQAIEADEFYTLKWNSKEKLQYAPNIVASTRWFNQIIFWVQKYILNEKSLSKRTEILSHFIRIAKKLVDFNNFSSGMAIISALNMQCIHRLNATWSHLTSRDRHTFRKLADLFSQEENFINLRTAVDHSRLPCIPYLGIYLSDLTFIDVAASSLNNRRENSTWTNQGKQDRINNILRIIANFQQSNYPFVRNESIASYLEAQRYIEELQRFIEDANYKLSIQLEPPPTSSPPDLSRQNSSYTVPPNYSFLSSINSSNDNILKPIPIYNCTTSVTSNCDTITTTTTLSSIKTTTSSSPLLSCKTPTMNNKTTRVRHPNKGNAEHMTSNSTVSQLDKQIKSNPTLCNLLGPPMIPPPPRVKQTYSQEDISIPSSNYNPVVNSVQRPRKKPTHRKLGSWGGFGLLFSDNDATPTIDKTDNKQNSSTSTTSTTTNTGSSSHLLPRSPHFKRNVKLSVNNPESTKNSLSNQNHGFAKRSSPIILKRYMNNNNDNSNNNNNNTKTSNQPNGDLYFMFGDHPSSNSSRSSPHLLVFTDCLNKPDNHKQSIKKEQMISRNSMPIYSSSSNNSVIELQCIMQSKSTYSRNQSSIFPDDISNAKTVPGTPCRRIKQHHNYTNMGMSNLEQKRSTNLTTTDDDHHHHNSTSNGKKISVTKLLHHNSSLNSPSMFYQSSQKDHSFNNCTTPLTNHYRLSQTYPFVLPTTKIRSSSLHLPELSSHQQQQQHSSTNLSHLALAALAAVQVTISNNDDDKYITKDKDVTFIHHRHHHHSPVLMSTSNYSCSQSSSINSTYLNIKLANNLEVIREGPLLCCTTSLTSFKIAKFHSSSSVNSSTSPSQLSTSFTDRFNFSTISSELQVNCSQSPVKHKSNIQPNIDYNLNEIHSPPTINANLSCSYSSQTSLSSMKLDSSTSLSSSSNHHNHSVHKGEQSTEYLNEQLYSPQPISTSCNCKCIKKSRRLHKKYKNYWAVLLISLNNTHSISNECVFLVLFKTYTKSLKQFIPWSIISSNLNPLKMRKTELLNSPNYYSASRCKVLRIQDACFDKHNTQSLLKDNCIHPTVLVLENYSSKEKVYRLMCPIAQYSCTQPMTCRNSNRSSSKIIEHVDQLDVACNSDIQITNNTHRDVIPSWLWTTRTVHRFSQIIKQKFGTIFKINQSKHDLSSNTTTANLTTTTTTTTIPSNDYLLNKSFQWIYPLLTLFPSASQQVSKHIFQTSSFLNLSTME</sequence>
<feature type="compositionally biased region" description="Low complexity" evidence="3">
    <location>
        <begin position="636"/>
        <end position="653"/>
    </location>
</feature>
<dbReference type="SMART" id="SM00147">
    <property type="entry name" value="RasGEF"/>
    <property type="match status" value="1"/>
</dbReference>
<feature type="region of interest" description="Disordered" evidence="3">
    <location>
        <begin position="1052"/>
        <end position="1075"/>
    </location>
</feature>
<feature type="region of interest" description="Disordered" evidence="3">
    <location>
        <begin position="634"/>
        <end position="654"/>
    </location>
</feature>
<keyword evidence="5" id="KW-1185">Reference proteome</keyword>
<dbReference type="GO" id="GO:0007265">
    <property type="term" value="P:Ras protein signal transduction"/>
    <property type="evidence" value="ECO:0007669"/>
    <property type="project" value="TreeGrafter"/>
</dbReference>
<feature type="compositionally biased region" description="Basic residues" evidence="3">
    <location>
        <begin position="535"/>
        <end position="545"/>
    </location>
</feature>
<feature type="compositionally biased region" description="Low complexity" evidence="3">
    <location>
        <begin position="1052"/>
        <end position="1062"/>
    </location>
</feature>
<organism evidence="5 6">
    <name type="scientific">Schistosoma rodhaini</name>
    <dbReference type="NCBI Taxonomy" id="6188"/>
    <lineage>
        <taxon>Eukaryota</taxon>
        <taxon>Metazoa</taxon>
        <taxon>Spiralia</taxon>
        <taxon>Lophotrochozoa</taxon>
        <taxon>Platyhelminthes</taxon>
        <taxon>Trematoda</taxon>
        <taxon>Digenea</taxon>
        <taxon>Strigeidida</taxon>
        <taxon>Schistosomatoidea</taxon>
        <taxon>Schistosomatidae</taxon>
        <taxon>Schistosoma</taxon>
    </lineage>
</organism>
<dbReference type="PROSITE" id="PS50009">
    <property type="entry name" value="RASGEF_CAT"/>
    <property type="match status" value="1"/>
</dbReference>
<dbReference type="PANTHER" id="PTHR23113">
    <property type="entry name" value="GUANINE NUCLEOTIDE EXCHANGE FACTOR"/>
    <property type="match status" value="1"/>
</dbReference>
<feature type="compositionally biased region" description="Low complexity" evidence="3">
    <location>
        <begin position="572"/>
        <end position="588"/>
    </location>
</feature>
<reference evidence="5" key="1">
    <citation type="submission" date="2022-06" db="EMBL/GenBank/DDBJ databases">
        <authorList>
            <person name="Berger JAMES D."/>
            <person name="Berger JAMES D."/>
        </authorList>
    </citation>
    <scope>NUCLEOTIDE SEQUENCE [LARGE SCALE GENOMIC DNA]</scope>
</reference>
<evidence type="ECO:0000256" key="1">
    <source>
        <dbReference type="ARBA" id="ARBA00022658"/>
    </source>
</evidence>
<dbReference type="InterPro" id="IPR008937">
    <property type="entry name" value="Ras-like_GEF"/>
</dbReference>
<feature type="compositionally biased region" description="Polar residues" evidence="3">
    <location>
        <begin position="520"/>
        <end position="534"/>
    </location>
</feature>